<comment type="caution">
    <text evidence="2">The sequence shown here is derived from an EMBL/GenBank/DDBJ whole genome shotgun (WGS) entry which is preliminary data.</text>
</comment>
<evidence type="ECO:0008006" key="4">
    <source>
        <dbReference type="Google" id="ProtNLM"/>
    </source>
</evidence>
<name>A0ABQ8Q7W9_9AGAR</name>
<evidence type="ECO:0000313" key="2">
    <source>
        <dbReference type="EMBL" id="KAJ3994601.1"/>
    </source>
</evidence>
<feature type="transmembrane region" description="Helical" evidence="1">
    <location>
        <begin position="179"/>
        <end position="202"/>
    </location>
</feature>
<feature type="transmembrane region" description="Helical" evidence="1">
    <location>
        <begin position="236"/>
        <end position="257"/>
    </location>
</feature>
<keyword evidence="1" id="KW-1133">Transmembrane helix</keyword>
<keyword evidence="1" id="KW-0812">Transmembrane</keyword>
<dbReference type="EMBL" id="MU790694">
    <property type="protein sequence ID" value="KAJ3994601.1"/>
    <property type="molecule type" value="Genomic_DNA"/>
</dbReference>
<evidence type="ECO:0000313" key="3">
    <source>
        <dbReference type="Proteomes" id="UP001163828"/>
    </source>
</evidence>
<accession>A0ABQ8Q7W9</accession>
<evidence type="ECO:0000256" key="1">
    <source>
        <dbReference type="SAM" id="Phobius"/>
    </source>
</evidence>
<feature type="transmembrane region" description="Helical" evidence="1">
    <location>
        <begin position="55"/>
        <end position="76"/>
    </location>
</feature>
<gene>
    <name evidence="2" type="ORF">F5050DRAFT_1713551</name>
</gene>
<keyword evidence="1" id="KW-0472">Membrane</keyword>
<feature type="transmembrane region" description="Helical" evidence="1">
    <location>
        <begin position="24"/>
        <end position="43"/>
    </location>
</feature>
<keyword evidence="3" id="KW-1185">Reference proteome</keyword>
<organism evidence="2 3">
    <name type="scientific">Lentinula boryana</name>
    <dbReference type="NCBI Taxonomy" id="40481"/>
    <lineage>
        <taxon>Eukaryota</taxon>
        <taxon>Fungi</taxon>
        <taxon>Dikarya</taxon>
        <taxon>Basidiomycota</taxon>
        <taxon>Agaricomycotina</taxon>
        <taxon>Agaricomycetes</taxon>
        <taxon>Agaricomycetidae</taxon>
        <taxon>Agaricales</taxon>
        <taxon>Marasmiineae</taxon>
        <taxon>Omphalotaceae</taxon>
        <taxon>Lentinula</taxon>
    </lineage>
</organism>
<proteinExistence type="predicted"/>
<feature type="transmembrane region" description="Helical" evidence="1">
    <location>
        <begin position="150"/>
        <end position="172"/>
    </location>
</feature>
<protein>
    <recommendedName>
        <fullName evidence="4">TLC domain-containing protein</fullName>
    </recommendedName>
</protein>
<dbReference type="Proteomes" id="UP001163828">
    <property type="component" value="Unassembled WGS sequence"/>
</dbReference>
<reference evidence="2" key="1">
    <citation type="submission" date="2022-08" db="EMBL/GenBank/DDBJ databases">
        <authorList>
            <consortium name="DOE Joint Genome Institute"/>
            <person name="Min B."/>
            <person name="Riley R."/>
            <person name="Sierra-Patev S."/>
            <person name="Naranjo-Ortiz M."/>
            <person name="Looney B."/>
            <person name="Konkel Z."/>
            <person name="Slot J.C."/>
            <person name="Sakamoto Y."/>
            <person name="Steenwyk J.L."/>
            <person name="Rokas A."/>
            <person name="Carro J."/>
            <person name="Camarero S."/>
            <person name="Ferreira P."/>
            <person name="Molpeceres G."/>
            <person name="Ruiz-Duenas F.J."/>
            <person name="Serrano A."/>
            <person name="Henrissat B."/>
            <person name="Drula E."/>
            <person name="Hughes K.W."/>
            <person name="Mata J.L."/>
            <person name="Ishikawa N.K."/>
            <person name="Vargas-Isla R."/>
            <person name="Ushijima S."/>
            <person name="Smith C.A."/>
            <person name="Ahrendt S."/>
            <person name="Andreopoulos W."/>
            <person name="He G."/>
            <person name="Labutti K."/>
            <person name="Lipzen A."/>
            <person name="Ng V."/>
            <person name="Sandor L."/>
            <person name="Barry K."/>
            <person name="Martinez A.T."/>
            <person name="Xiao Y."/>
            <person name="Gibbons J.G."/>
            <person name="Terashima K."/>
            <person name="Hibbett D.S."/>
            <person name="Grigoriev I.V."/>
        </authorList>
    </citation>
    <scope>NUCLEOTIDE SEQUENCE</scope>
    <source>
        <strain evidence="2">TFB10827</strain>
    </source>
</reference>
<feature type="transmembrane region" description="Helical" evidence="1">
    <location>
        <begin position="96"/>
        <end position="113"/>
    </location>
</feature>
<sequence length="467" mass="52092">MFSSSSMISFPGYDLDPASPPEQIQCLAFVSSFLALILVYHIFARPSGFTSAKQVAWIITTAASFIMTIASVPFVWDYFAGRGDVKRVRAFPELAVVANRFFQAYLLAIYKVLLDSGAIHYRSQLNLFTGWFHHMLYLGIVEYAIRQKWAHVFCLAACMEFPTFVLGIATLFPILRSNIFFAVSFFLTRILFHVVICIAYFLPNNRPLPPSASTAVSDLTSSSFSMTTAAAPIGSIAPAVLLTCVFPMHASWFLGCLKGFKKRAKLRTEAEKARRSVVSVISLDIFPASVTDANPAHKSTLVIDSATSAPLAKASSSPDTHFSFRRSIPHARYLKEHYMYCYMRYSSRYAHYRVRLRGLELRGPASVKEQFSKRLPSLRPTLQRLSSLESLSSLSTFSSLPSPKFEMPEFKFGSVSPIAKKVTKTIMMSFPTREDVYRTLGIGRRSAVLSVAGVQTYRHSCPHTTGS</sequence>